<dbReference type="Pfam" id="PF01497">
    <property type="entry name" value="Peripla_BP_2"/>
    <property type="match status" value="1"/>
</dbReference>
<dbReference type="AlphaFoldDB" id="A0A4D8Q953"/>
<evidence type="ECO:0000256" key="1">
    <source>
        <dbReference type="SAM" id="SignalP"/>
    </source>
</evidence>
<protein>
    <submittedName>
        <fullName evidence="3">Iron complex transporter substrate-binding protein</fullName>
    </submittedName>
</protein>
<dbReference type="Proteomes" id="UP000298596">
    <property type="component" value="Plasmid p2"/>
</dbReference>
<name>A0A4D8Q953_AZOBR</name>
<keyword evidence="1" id="KW-0732">Signal</keyword>
<dbReference type="PROSITE" id="PS50983">
    <property type="entry name" value="FE_B12_PBP"/>
    <property type="match status" value="1"/>
</dbReference>
<dbReference type="SUPFAM" id="SSF53807">
    <property type="entry name" value="Helical backbone' metal receptor"/>
    <property type="match status" value="1"/>
</dbReference>
<dbReference type="InterPro" id="IPR050902">
    <property type="entry name" value="ABC_Transporter_SBP"/>
</dbReference>
<gene>
    <name evidence="3" type="ORF">D3867_28735</name>
</gene>
<dbReference type="PANTHER" id="PTHR30535:SF7">
    <property type="entry name" value="IRON(III) DICITRATE-BINDING PROTEIN"/>
    <property type="match status" value="1"/>
</dbReference>
<feature type="domain" description="Fe/B12 periplasmic-binding" evidence="2">
    <location>
        <begin position="46"/>
        <end position="321"/>
    </location>
</feature>
<geneLocation type="plasmid" evidence="3">
    <name>p2</name>
</geneLocation>
<organism evidence="3 4">
    <name type="scientific">Azospirillum brasilense</name>
    <dbReference type="NCBI Taxonomy" id="192"/>
    <lineage>
        <taxon>Bacteria</taxon>
        <taxon>Pseudomonadati</taxon>
        <taxon>Pseudomonadota</taxon>
        <taxon>Alphaproteobacteria</taxon>
        <taxon>Rhodospirillales</taxon>
        <taxon>Azospirillaceae</taxon>
        <taxon>Azospirillum</taxon>
    </lineage>
</organism>
<evidence type="ECO:0000259" key="2">
    <source>
        <dbReference type="PROSITE" id="PS50983"/>
    </source>
</evidence>
<dbReference type="EMBL" id="CP032332">
    <property type="protein sequence ID" value="QCO05861.1"/>
    <property type="molecule type" value="Genomic_DNA"/>
</dbReference>
<dbReference type="InterPro" id="IPR002491">
    <property type="entry name" value="ABC_transptr_periplasmic_BD"/>
</dbReference>
<evidence type="ECO:0000313" key="4">
    <source>
        <dbReference type="Proteomes" id="UP000298596"/>
    </source>
</evidence>
<feature type="signal peptide" evidence="1">
    <location>
        <begin position="1"/>
        <end position="24"/>
    </location>
</feature>
<dbReference type="PANTHER" id="PTHR30535">
    <property type="entry name" value="VITAMIN B12-BINDING PROTEIN"/>
    <property type="match status" value="1"/>
</dbReference>
<accession>A0A4D8Q953</accession>
<proteinExistence type="predicted"/>
<dbReference type="Gene3D" id="3.40.50.1980">
    <property type="entry name" value="Nitrogenase molybdenum iron protein domain"/>
    <property type="match status" value="2"/>
</dbReference>
<sequence>MIPFCLRGLAPILALATGIGGAHAQDHPVEVANCFETARFAAPPKRPMVHDTNMTQTMLDLGLADRLVAVSGIEGAEHRLIAPPGVVAALPRLPDRSPTLEAVLSADPDFLFAGWSYGFSEARGLTPARLAEMGVATYTLRESCIRVGPREPISMDTLYADLSALGDIFGIADRAGAMVVDFRRRVAAVTDRTGTVAERPRVMYCDQCHTDGAPLSVGREGMTSLLMELAGGRNIFDDIPNSYVRVSWEEMVRRDPQWIIVSDHRVPAEAAIRHLTEAPQLADVEAVRKRQFIVLTYAEQTPSTRNVDALERMARTLHPERFAP</sequence>
<evidence type="ECO:0000313" key="3">
    <source>
        <dbReference type="EMBL" id="QCO05861.1"/>
    </source>
</evidence>
<keyword evidence="3" id="KW-0614">Plasmid</keyword>
<reference evidence="3 4" key="1">
    <citation type="submission" date="2018-09" db="EMBL/GenBank/DDBJ databases">
        <title>Whole genome based analysis of evolution and adaptive divergence in Indian and Brazilian strains of Azospirillum brasilense.</title>
        <authorList>
            <person name="Singh C."/>
            <person name="Tripathi A.K."/>
        </authorList>
    </citation>
    <scope>NUCLEOTIDE SEQUENCE [LARGE SCALE GENOMIC DNA]</scope>
    <source>
        <strain evidence="3 4">MTCC4036</strain>
        <plasmid evidence="3 4">p2</plasmid>
    </source>
</reference>
<feature type="chain" id="PRO_5020623005" evidence="1">
    <location>
        <begin position="25"/>
        <end position="324"/>
    </location>
</feature>